<dbReference type="SUPFAM" id="SSF48557">
    <property type="entry name" value="L-aspartase-like"/>
    <property type="match status" value="1"/>
</dbReference>
<dbReference type="PANTHER" id="PTHR10362">
    <property type="entry name" value="HISTIDINE AMMONIA-LYASE"/>
    <property type="match status" value="1"/>
</dbReference>
<dbReference type="Gene3D" id="1.20.200.10">
    <property type="entry name" value="Fumarase/aspartase (Central domain)"/>
    <property type="match status" value="1"/>
</dbReference>
<name>A0A9Q7AKQ1_9BACT</name>
<dbReference type="CDD" id="cd00332">
    <property type="entry name" value="PAL-HAL"/>
    <property type="match status" value="1"/>
</dbReference>
<keyword evidence="2" id="KW-1185">Reference proteome</keyword>
<dbReference type="EMBL" id="CP072943">
    <property type="protein sequence ID" value="QTX33305.1"/>
    <property type="molecule type" value="Genomic_DNA"/>
</dbReference>
<keyword evidence="1" id="KW-0456">Lyase</keyword>
<evidence type="ECO:0000313" key="1">
    <source>
        <dbReference type="EMBL" id="QTX33305.1"/>
    </source>
</evidence>
<dbReference type="Proteomes" id="UP000671879">
    <property type="component" value="Chromosome"/>
</dbReference>
<dbReference type="KEGG" id="aram:KAR29_05335"/>
<dbReference type="InterPro" id="IPR024083">
    <property type="entry name" value="Fumarase/histidase_N"/>
</dbReference>
<gene>
    <name evidence="1" type="ORF">KAR29_05335</name>
</gene>
<sequence length="506" mass="55433">MDPLVLDGRGLTVAKVIDVARRGRKVAIAPEAMEGVERSWALLQKMALTGSQKVYGMNTGVGANKDREISPRYYGEYNRNMLLAHCDGIEPFASEEQVRAVLVVRLNSLLAGRTGMAPDLVRLHSDFLNEGIHPCLPLRGSVGEADITNMSFIGLAMIGEGDVSFRGRRVAAAEAMKERGLDPVTLGPKDGLSLVSSNALGAGLAVLLVDALDRLIDTADLAYALTMEGFKGNVSPLDPAPYRFRPYDGPLRSLNFVRALLEGSYLWLPDVTEALQDPLSIRCSCQVHGALRDALEYARKQIEIHINSSDDNPCIVYEEERIVPCANFEPLGWVLAFEMMGIALSHLSKTAVHRTLRMASPRFTGLARFLTPTDGKVHAFGTIQKLFCSLDSEVRHLSNPVSADYSSLSEDMEDRGNNTPYVMLKTGRIVEAVEVILAIEMIHAAQAIDLRRATRLGRGTAAALAALREDVPFLDRDRNLSLDVTAATRLVREGTLLKRAREALER</sequence>
<dbReference type="Pfam" id="PF00221">
    <property type="entry name" value="Lyase_aromatic"/>
    <property type="match status" value="1"/>
</dbReference>
<protein>
    <submittedName>
        <fullName evidence="1">Aromatic amino acid lyase</fullName>
    </submittedName>
</protein>
<dbReference type="InterPro" id="IPR008948">
    <property type="entry name" value="L-Aspartase-like"/>
</dbReference>
<reference evidence="2" key="1">
    <citation type="submission" date="2021-04" db="EMBL/GenBank/DDBJ databases">
        <title>A novel Synergistetes isolate from a pyrite-forming mixed culture.</title>
        <authorList>
            <person name="Bunk B."/>
            <person name="Sproer C."/>
            <person name="Spring S."/>
            <person name="Pester M."/>
        </authorList>
    </citation>
    <scope>NUCLEOTIDE SEQUENCE [LARGE SCALE GENOMIC DNA]</scope>
    <source>
        <strain evidence="2">J.5.4.2-T.3.5.2</strain>
    </source>
</reference>
<proteinExistence type="predicted"/>
<organism evidence="1 2">
    <name type="scientific">Aminithiophilus ramosus</name>
    <dbReference type="NCBI Taxonomy" id="3029084"/>
    <lineage>
        <taxon>Bacteria</taxon>
        <taxon>Thermotogati</taxon>
        <taxon>Synergistota</taxon>
        <taxon>Synergistia</taxon>
        <taxon>Synergistales</taxon>
        <taxon>Aminithiophilaceae</taxon>
        <taxon>Aminithiophilus</taxon>
    </lineage>
</organism>
<dbReference type="InterPro" id="IPR001106">
    <property type="entry name" value="Aromatic_Lyase"/>
</dbReference>
<evidence type="ECO:0000313" key="2">
    <source>
        <dbReference type="Proteomes" id="UP000671879"/>
    </source>
</evidence>
<dbReference type="GO" id="GO:0016841">
    <property type="term" value="F:ammonia-lyase activity"/>
    <property type="evidence" value="ECO:0007669"/>
    <property type="project" value="UniProtKB-ARBA"/>
</dbReference>
<dbReference type="Gene3D" id="1.10.275.10">
    <property type="entry name" value="Fumarase/aspartase (N-terminal domain)"/>
    <property type="match status" value="1"/>
</dbReference>
<dbReference type="RefSeq" id="WP_274374585.1">
    <property type="nucleotide sequence ID" value="NZ_CP072943.1"/>
</dbReference>
<dbReference type="AlphaFoldDB" id="A0A9Q7AKQ1"/>
<accession>A0A9Q7AKQ1</accession>